<keyword evidence="5" id="KW-1185">Reference proteome</keyword>
<protein>
    <submittedName>
        <fullName evidence="4">Prefoldin subunit 4</fullName>
    </submittedName>
</protein>
<dbReference type="GO" id="GO:0006457">
    <property type="term" value="P:protein folding"/>
    <property type="evidence" value="ECO:0007669"/>
    <property type="project" value="InterPro"/>
</dbReference>
<dbReference type="InterPro" id="IPR002777">
    <property type="entry name" value="PFD_beta-like"/>
</dbReference>
<name>A0A8B6GKW9_MYTGA</name>
<dbReference type="PANTHER" id="PTHR21100">
    <property type="entry name" value="PREFOLDIN SUBUNIT 4"/>
    <property type="match status" value="1"/>
</dbReference>
<evidence type="ECO:0000256" key="2">
    <source>
        <dbReference type="ARBA" id="ARBA00023186"/>
    </source>
</evidence>
<dbReference type="EMBL" id="UYJE01008603">
    <property type="protein sequence ID" value="VDI65324.1"/>
    <property type="molecule type" value="Genomic_DNA"/>
</dbReference>
<evidence type="ECO:0000313" key="5">
    <source>
        <dbReference type="Proteomes" id="UP000596742"/>
    </source>
</evidence>
<accession>A0A8B6GKW9</accession>
<evidence type="ECO:0000256" key="3">
    <source>
        <dbReference type="SAM" id="Coils"/>
    </source>
</evidence>
<keyword evidence="2" id="KW-0143">Chaperone</keyword>
<evidence type="ECO:0000256" key="1">
    <source>
        <dbReference type="ARBA" id="ARBA00008045"/>
    </source>
</evidence>
<dbReference type="Pfam" id="PF01920">
    <property type="entry name" value="Prefoldin_2"/>
    <property type="match status" value="1"/>
</dbReference>
<dbReference type="GO" id="GO:0016272">
    <property type="term" value="C:prefoldin complex"/>
    <property type="evidence" value="ECO:0007669"/>
    <property type="project" value="InterPro"/>
</dbReference>
<dbReference type="GO" id="GO:0005737">
    <property type="term" value="C:cytoplasm"/>
    <property type="evidence" value="ECO:0007669"/>
    <property type="project" value="TreeGrafter"/>
</dbReference>
<gene>
    <name evidence="4" type="ORF">MGAL_10B009946</name>
</gene>
<comment type="caution">
    <text evidence="4">The sequence shown here is derived from an EMBL/GenBank/DDBJ whole genome shotgun (WGS) entry which is preliminary data.</text>
</comment>
<dbReference type="PANTHER" id="PTHR21100:SF9">
    <property type="entry name" value="PREFOLDIN SUBUNIT 4"/>
    <property type="match status" value="1"/>
</dbReference>
<feature type="coiled-coil region" evidence="3">
    <location>
        <begin position="22"/>
        <end position="91"/>
    </location>
</feature>
<sequence>MASPNKPKDKDIKVTFEDQQKINKFARNNARLQDYKEEVKNKKIGEVFVSFTTDGVGEMLEKAKATLEEEIKTIENQAEFHKKILQDLKVELYAKFGNEINLEAEDDS</sequence>
<dbReference type="SUPFAM" id="SSF46579">
    <property type="entry name" value="Prefoldin"/>
    <property type="match status" value="1"/>
</dbReference>
<dbReference type="Proteomes" id="UP000596742">
    <property type="component" value="Unassembled WGS sequence"/>
</dbReference>
<dbReference type="InterPro" id="IPR016661">
    <property type="entry name" value="PFDN4"/>
</dbReference>
<keyword evidence="3" id="KW-0175">Coiled coil</keyword>
<dbReference type="AlphaFoldDB" id="A0A8B6GKW9"/>
<dbReference type="GO" id="GO:0051082">
    <property type="term" value="F:unfolded protein binding"/>
    <property type="evidence" value="ECO:0007669"/>
    <property type="project" value="InterPro"/>
</dbReference>
<comment type="similarity">
    <text evidence="1">Belongs to the prefoldin subunit beta family.</text>
</comment>
<dbReference type="OrthoDB" id="10250441at2759"/>
<proteinExistence type="inferred from homology"/>
<evidence type="ECO:0000313" key="4">
    <source>
        <dbReference type="EMBL" id="VDI65324.1"/>
    </source>
</evidence>
<organism evidence="4 5">
    <name type="scientific">Mytilus galloprovincialis</name>
    <name type="common">Mediterranean mussel</name>
    <dbReference type="NCBI Taxonomy" id="29158"/>
    <lineage>
        <taxon>Eukaryota</taxon>
        <taxon>Metazoa</taxon>
        <taxon>Spiralia</taxon>
        <taxon>Lophotrochozoa</taxon>
        <taxon>Mollusca</taxon>
        <taxon>Bivalvia</taxon>
        <taxon>Autobranchia</taxon>
        <taxon>Pteriomorphia</taxon>
        <taxon>Mytilida</taxon>
        <taxon>Mytiloidea</taxon>
        <taxon>Mytilidae</taxon>
        <taxon>Mytilinae</taxon>
        <taxon>Mytilus</taxon>
    </lineage>
</organism>
<reference evidence="4" key="1">
    <citation type="submission" date="2018-11" db="EMBL/GenBank/DDBJ databases">
        <authorList>
            <person name="Alioto T."/>
            <person name="Alioto T."/>
        </authorList>
    </citation>
    <scope>NUCLEOTIDE SEQUENCE</scope>
</reference>